<organism evidence="1 2">
    <name type="scientific">Capnocytophaga canimorsus</name>
    <dbReference type="NCBI Taxonomy" id="28188"/>
    <lineage>
        <taxon>Bacteria</taxon>
        <taxon>Pseudomonadati</taxon>
        <taxon>Bacteroidota</taxon>
        <taxon>Flavobacteriia</taxon>
        <taxon>Flavobacteriales</taxon>
        <taxon>Flavobacteriaceae</taxon>
        <taxon>Capnocytophaga</taxon>
    </lineage>
</organism>
<protein>
    <submittedName>
        <fullName evidence="1">Uncharacterized protein</fullName>
    </submittedName>
</protein>
<sequence length="70" mass="8011">MGKSSIYHVLDKPDFLNKSAVLEPALRQIKAAKAVGYKIEWLVSDERAVEHLIQYFKKNNVDIAVKLLKE</sequence>
<proteinExistence type="predicted"/>
<evidence type="ECO:0000313" key="1">
    <source>
        <dbReference type="EMBL" id="ATA92496.1"/>
    </source>
</evidence>
<accession>A0A250G8C5</accession>
<reference evidence="2" key="1">
    <citation type="submission" date="2017-06" db="EMBL/GenBank/DDBJ databases">
        <title>Capnocytophaga spp. assemblies.</title>
        <authorList>
            <person name="Gulvik C.A."/>
        </authorList>
    </citation>
    <scope>NUCLEOTIDE SEQUENCE [LARGE SCALE GENOMIC DNA]</scope>
    <source>
        <strain evidence="2">H5594</strain>
    </source>
</reference>
<name>A0A250G8C5_9FLAO</name>
<dbReference type="RefSeq" id="WP_095917737.1">
    <property type="nucleotide sequence ID" value="NZ_CP022388.1"/>
</dbReference>
<evidence type="ECO:0000313" key="2">
    <source>
        <dbReference type="Proteomes" id="UP000243136"/>
    </source>
</evidence>
<gene>
    <name evidence="1" type="ORF">CGC56_10190</name>
</gene>
<dbReference type="EMBL" id="CP022388">
    <property type="protein sequence ID" value="ATA92496.1"/>
    <property type="molecule type" value="Genomic_DNA"/>
</dbReference>
<dbReference type="AlphaFoldDB" id="A0A250G8C5"/>
<dbReference type="Proteomes" id="UP000243136">
    <property type="component" value="Chromosome"/>
</dbReference>